<accession>A0A497YBC1</accession>
<proteinExistence type="predicted"/>
<gene>
    <name evidence="1" type="ORF">BCL90_0024</name>
    <name evidence="2" type="ORF">E3V97_24560</name>
</gene>
<dbReference type="EMBL" id="RCCK01000001">
    <property type="protein sequence ID" value="RLJ81005.1"/>
    <property type="molecule type" value="Genomic_DNA"/>
</dbReference>
<evidence type="ECO:0000313" key="3">
    <source>
        <dbReference type="Proteomes" id="UP000273898"/>
    </source>
</evidence>
<dbReference type="AlphaFoldDB" id="A0A497YBC1"/>
<keyword evidence="4" id="KW-1185">Reference proteome</keyword>
<sequence length="316" mass="36529">MNELRNNCFLYLIIIIFPFTSVSCQTKNEKEFVQFVVQPKAEIGKSIDFTIHFEEKPDSIWSSNMEINGLELTDKLDRSLNKITESELTGDNDKVIKTFYSFYTYAKPTKLGKIEFPILSVRYKGKVYKTSPFSINVVDKIKIDQGAVQVIWSAEKITYHETDTIKISLYEYSKFSQTKRTHYSPKNLSLTAKDNKINVSAEETIDNIAGIDDFEKLIDQKFEIVNVDWNMFNSRQSMEKVENEHFIKTLILELSLLSKSKGTFQIGPSNFDFFIHKSNTDYFNKFVSNDKGSYNVTEDGSTRLKIKSNTLAMKIE</sequence>
<evidence type="ECO:0000313" key="1">
    <source>
        <dbReference type="EMBL" id="RLJ81005.1"/>
    </source>
</evidence>
<dbReference type="RefSeq" id="WP_121281949.1">
    <property type="nucleotide sequence ID" value="NZ_RCCK01000001.1"/>
</dbReference>
<dbReference type="Proteomes" id="UP000297429">
    <property type="component" value="Unassembled WGS sequence"/>
</dbReference>
<organism evidence="1 3">
    <name type="scientific">Pedobacter alluvionis</name>
    <dbReference type="NCBI Taxonomy" id="475253"/>
    <lineage>
        <taxon>Bacteria</taxon>
        <taxon>Pseudomonadati</taxon>
        <taxon>Bacteroidota</taxon>
        <taxon>Sphingobacteriia</taxon>
        <taxon>Sphingobacteriales</taxon>
        <taxon>Sphingobacteriaceae</taxon>
        <taxon>Pedobacter</taxon>
    </lineage>
</organism>
<comment type="caution">
    <text evidence="1">The sequence shown here is derived from an EMBL/GenBank/DDBJ whole genome shotgun (WGS) entry which is preliminary data.</text>
</comment>
<evidence type="ECO:0000313" key="4">
    <source>
        <dbReference type="Proteomes" id="UP000297429"/>
    </source>
</evidence>
<protein>
    <submittedName>
        <fullName evidence="1">Uncharacterized protein</fullName>
    </submittedName>
</protein>
<dbReference type="PROSITE" id="PS51257">
    <property type="entry name" value="PROKAR_LIPOPROTEIN"/>
    <property type="match status" value="1"/>
</dbReference>
<reference evidence="1 3" key="1">
    <citation type="submission" date="2018-10" db="EMBL/GenBank/DDBJ databases">
        <title>Genomic Encyclopedia of Archaeal and Bacterial Type Strains, Phase II (KMG-II): from individual species to whole genera.</title>
        <authorList>
            <person name="Goeker M."/>
        </authorList>
    </citation>
    <scope>NUCLEOTIDE SEQUENCE [LARGE SCALE GENOMIC DNA]</scope>
    <source>
        <strain evidence="1 3">DSM 19624</strain>
    </source>
</reference>
<dbReference type="OrthoDB" id="754680at2"/>
<name>A0A497YBC1_9SPHI</name>
<reference evidence="2 4" key="2">
    <citation type="submission" date="2019-03" db="EMBL/GenBank/DDBJ databases">
        <authorList>
            <person name="He R.-H."/>
        </authorList>
    </citation>
    <scope>NUCLEOTIDE SEQUENCE [LARGE SCALE GENOMIC DNA]</scope>
    <source>
        <strain evidence="2 4">DSM 19624</strain>
    </source>
</reference>
<dbReference type="EMBL" id="SOPX01000008">
    <property type="protein sequence ID" value="TFB27886.1"/>
    <property type="molecule type" value="Genomic_DNA"/>
</dbReference>
<dbReference type="Proteomes" id="UP000273898">
    <property type="component" value="Unassembled WGS sequence"/>
</dbReference>
<evidence type="ECO:0000313" key="2">
    <source>
        <dbReference type="EMBL" id="TFB27886.1"/>
    </source>
</evidence>